<reference evidence="2 3" key="1">
    <citation type="submission" date="2022-03" db="EMBL/GenBank/DDBJ databases">
        <authorList>
            <person name="Koch H."/>
        </authorList>
    </citation>
    <scope>NUCLEOTIDE SEQUENCE [LARGE SCALE GENOMIC DNA]</scope>
    <source>
        <strain evidence="2 3">G1</strain>
    </source>
</reference>
<dbReference type="Proteomes" id="UP001295463">
    <property type="component" value="Chromosome"/>
</dbReference>
<evidence type="ECO:0000313" key="2">
    <source>
        <dbReference type="EMBL" id="CAH2030120.1"/>
    </source>
</evidence>
<dbReference type="InterPro" id="IPR012902">
    <property type="entry name" value="N_methyl_site"/>
</dbReference>
<name>A0ABM9D5X1_9BACT</name>
<keyword evidence="1" id="KW-0472">Membrane</keyword>
<gene>
    <name evidence="2" type="ORF">GEAMG1_0298</name>
</gene>
<protein>
    <submittedName>
        <fullName evidence="2">Type IV fimbrial biogenesis protein PilW</fullName>
    </submittedName>
</protein>
<organism evidence="2 3">
    <name type="scientific">Trichlorobacter ammonificans</name>
    <dbReference type="NCBI Taxonomy" id="2916410"/>
    <lineage>
        <taxon>Bacteria</taxon>
        <taxon>Pseudomonadati</taxon>
        <taxon>Thermodesulfobacteriota</taxon>
        <taxon>Desulfuromonadia</taxon>
        <taxon>Geobacterales</taxon>
        <taxon>Geobacteraceae</taxon>
        <taxon>Trichlorobacter</taxon>
    </lineage>
</organism>
<feature type="transmembrane region" description="Helical" evidence="1">
    <location>
        <begin position="12"/>
        <end position="37"/>
    </location>
</feature>
<dbReference type="PROSITE" id="PS00409">
    <property type="entry name" value="PROKAR_NTER_METHYL"/>
    <property type="match status" value="1"/>
</dbReference>
<keyword evidence="1" id="KW-1133">Transmembrane helix</keyword>
<sequence>MPVLCNSRGFTLLEFLVAVLIAMVGLLGLLQTVNVALNHNLQNQLRNEAVQVADSYMARELAKGFDAVSTHPPLTPKYLVESRQILNGFRNFSVAHSGITYENSKEIRFQVIWRHKGTRYTHDAAGVVSKAQQ</sequence>
<dbReference type="Pfam" id="PF07963">
    <property type="entry name" value="N_methyl"/>
    <property type="match status" value="1"/>
</dbReference>
<proteinExistence type="predicted"/>
<keyword evidence="1" id="KW-0812">Transmembrane</keyword>
<evidence type="ECO:0000256" key="1">
    <source>
        <dbReference type="SAM" id="Phobius"/>
    </source>
</evidence>
<evidence type="ECO:0000313" key="3">
    <source>
        <dbReference type="Proteomes" id="UP001295463"/>
    </source>
</evidence>
<dbReference type="EMBL" id="OW150024">
    <property type="protein sequence ID" value="CAH2030120.1"/>
    <property type="molecule type" value="Genomic_DNA"/>
</dbReference>
<keyword evidence="3" id="KW-1185">Reference proteome</keyword>
<accession>A0ABM9D5X1</accession>
<dbReference type="RefSeq" id="WP_305731082.1">
    <property type="nucleotide sequence ID" value="NZ_OW150024.1"/>
</dbReference>